<dbReference type="PANTHER" id="PTHR40039:SF1">
    <property type="entry name" value="PROTEIN DLTD"/>
    <property type="match status" value="1"/>
</dbReference>
<keyword evidence="1 2" id="KW-0472">Membrane</keyword>
<dbReference type="InterPro" id="IPR006998">
    <property type="entry name" value="DltD"/>
</dbReference>
<dbReference type="RefSeq" id="WP_136936700.1">
    <property type="nucleotide sequence ID" value="NZ_SWFJ01000001.1"/>
</dbReference>
<name>A0A4U1LBE5_STRMT</name>
<keyword evidence="1" id="KW-1003">Cell membrane</keyword>
<keyword evidence="2" id="KW-1133">Transmembrane helix</keyword>
<protein>
    <recommendedName>
        <fullName evidence="1">Protein DltD</fullName>
    </recommendedName>
</protein>
<dbReference type="EMBL" id="SWFJ01000001">
    <property type="protein sequence ID" value="TKD53983.1"/>
    <property type="molecule type" value="Genomic_DNA"/>
</dbReference>
<gene>
    <name evidence="3" type="primary">dltD</name>
    <name evidence="3" type="ORF">FBF73_01070</name>
</gene>
<evidence type="ECO:0000313" key="3">
    <source>
        <dbReference type="EMBL" id="TKD53983.1"/>
    </source>
</evidence>
<dbReference type="Pfam" id="PF04914">
    <property type="entry name" value="DltD"/>
    <property type="match status" value="1"/>
</dbReference>
<accession>A0A4U1LBE5</accession>
<comment type="pathway">
    <text evidence="1">Cell wall biogenesis; lipoteichoic acid biosynthesis.</text>
</comment>
<evidence type="ECO:0000256" key="2">
    <source>
        <dbReference type="SAM" id="Phobius"/>
    </source>
</evidence>
<dbReference type="AlphaFoldDB" id="A0A4U1LBE5"/>
<proteinExistence type="inferred from homology"/>
<dbReference type="NCBIfam" id="TIGR04092">
    <property type="entry name" value="LTA_DltD"/>
    <property type="match status" value="1"/>
</dbReference>
<evidence type="ECO:0000313" key="4">
    <source>
        <dbReference type="Proteomes" id="UP000309542"/>
    </source>
</evidence>
<reference evidence="3 4" key="1">
    <citation type="submission" date="2019-04" db="EMBL/GenBank/DDBJ databases">
        <title>Genome sequence of Streptococcus mitis strain ColumbLawn.</title>
        <authorList>
            <person name="Mungovan B.A."/>
            <person name="Maclea K.S."/>
        </authorList>
    </citation>
    <scope>NUCLEOTIDE SEQUENCE [LARGE SCALE GENOMIC DNA]</scope>
    <source>
        <strain evidence="3 4">ColumbLawn</strain>
    </source>
</reference>
<dbReference type="PANTHER" id="PTHR40039">
    <property type="entry name" value="PROTEIN DLTD"/>
    <property type="match status" value="1"/>
</dbReference>
<evidence type="ECO:0000256" key="1">
    <source>
        <dbReference type="PIRNR" id="PIRNR021438"/>
    </source>
</evidence>
<comment type="similarity">
    <text evidence="1">Belongs to the DltD family.</text>
</comment>
<dbReference type="GO" id="GO:0005886">
    <property type="term" value="C:plasma membrane"/>
    <property type="evidence" value="ECO:0007669"/>
    <property type="project" value="UniProtKB-UniRule"/>
</dbReference>
<keyword evidence="2" id="KW-0812">Transmembrane</keyword>
<dbReference type="UniPathway" id="UPA00556"/>
<dbReference type="InterPro" id="IPR023896">
    <property type="entry name" value="LTA_DltD"/>
</dbReference>
<dbReference type="PIRSF" id="PIRSF021438">
    <property type="entry name" value="DltD"/>
    <property type="match status" value="1"/>
</dbReference>
<dbReference type="Proteomes" id="UP000309542">
    <property type="component" value="Unassembled WGS sequence"/>
</dbReference>
<comment type="caution">
    <text evidence="3">The sequence shown here is derived from an EMBL/GenBank/DDBJ whole genome shotgun (WGS) entry which is preliminary data.</text>
</comment>
<feature type="transmembrane region" description="Helical" evidence="2">
    <location>
        <begin position="5"/>
        <end position="26"/>
    </location>
</feature>
<sequence length="422" mass="49322">MLKRLWLIFGPLFLASFLVLLLIYFYPGNQSHNLLEEKHSAAAISTESFKERSQKVRALSDPNMRFIPFFGSSEWIRFDSMHPAVLAEKYNRSYRPYFLGQAGAASLNQYFGMQQILPEIENKQAVFVISPQWFTEEDYELASFQNYFNNDQLTAFLENQTGDIAAKHAAKRILKQNPDLSMKSIVQKLEKGEELSEVDHALIKAFARFNERQASLFGQFSIRGTLKYKEHVENYLKDLPDQFSYQELEKIARKDAEASTTNNDMGMENQFYKTQIKDYIKRYKGYQKNYSFLKSSEYNDLQLVLNQFAKSKVNVLFVIQPVNKKWMDYTGLREDMYQHAVEKIRYQLESQGFTNIADFSKNGGDPYFIKDTIHLGWLGWLAFDKAVDPFLSNPTQAPTYHLNERFFSKDWATYDGDVKEFQ</sequence>
<organism evidence="3 4">
    <name type="scientific">Streptococcus mitis</name>
    <dbReference type="NCBI Taxonomy" id="28037"/>
    <lineage>
        <taxon>Bacteria</taxon>
        <taxon>Bacillati</taxon>
        <taxon>Bacillota</taxon>
        <taxon>Bacilli</taxon>
        <taxon>Lactobacillales</taxon>
        <taxon>Streptococcaceae</taxon>
        <taxon>Streptococcus</taxon>
        <taxon>Streptococcus mitis group</taxon>
    </lineage>
</organism>
<dbReference type="GO" id="GO:0070395">
    <property type="term" value="P:lipoteichoic acid biosynthetic process"/>
    <property type="evidence" value="ECO:0007669"/>
    <property type="project" value="UniProtKB-UniRule"/>
</dbReference>